<dbReference type="PANTHER" id="PTHR43767:SF1">
    <property type="entry name" value="NONRIBOSOMAL PEPTIDE SYNTHASE PES1 (EUROFUNG)-RELATED"/>
    <property type="match status" value="1"/>
</dbReference>
<feature type="domain" description="AMP-binding enzyme C-terminal" evidence="3">
    <location>
        <begin position="426"/>
        <end position="502"/>
    </location>
</feature>
<dbReference type="Pfam" id="PF13193">
    <property type="entry name" value="AMP-binding_C"/>
    <property type="match status" value="1"/>
</dbReference>
<protein>
    <submittedName>
        <fullName evidence="4">Uncharacterized protein</fullName>
    </submittedName>
</protein>
<organism evidence="4 5">
    <name type="scientific">Streptomyces graminofaciens</name>
    <dbReference type="NCBI Taxonomy" id="68212"/>
    <lineage>
        <taxon>Bacteria</taxon>
        <taxon>Bacillati</taxon>
        <taxon>Actinomycetota</taxon>
        <taxon>Actinomycetes</taxon>
        <taxon>Kitasatosporales</taxon>
        <taxon>Streptomycetaceae</taxon>
        <taxon>Streptomyces</taxon>
    </lineage>
</organism>
<dbReference type="NCBIfam" id="NF004837">
    <property type="entry name" value="PRK06187.1"/>
    <property type="match status" value="1"/>
</dbReference>
<evidence type="ECO:0000259" key="2">
    <source>
        <dbReference type="Pfam" id="PF00501"/>
    </source>
</evidence>
<accession>A0ABM7F510</accession>
<dbReference type="InterPro" id="IPR025110">
    <property type="entry name" value="AMP-bd_C"/>
</dbReference>
<feature type="compositionally biased region" description="Basic residues" evidence="1">
    <location>
        <begin position="502"/>
        <end position="512"/>
    </location>
</feature>
<dbReference type="Proteomes" id="UP001321542">
    <property type="component" value="Chromosome"/>
</dbReference>
<evidence type="ECO:0000256" key="1">
    <source>
        <dbReference type="SAM" id="MobiDB-lite"/>
    </source>
</evidence>
<reference evidence="4 5" key="1">
    <citation type="journal article" date="2010" name="ChemBioChem">
        <title>Cloning and characterization of the biosynthetic gene cluster of 16-membered macrolide antibiotic FD-891: involvement of a dual functional cytochrome P450 monooxygenase catalyzing epoxidation and hydroxylation.</title>
        <authorList>
            <person name="Kudo F."/>
            <person name="Motegi A."/>
            <person name="Mizoue K."/>
            <person name="Eguchi T."/>
        </authorList>
    </citation>
    <scope>NUCLEOTIDE SEQUENCE [LARGE SCALE GENOMIC DNA]</scope>
    <source>
        <strain evidence="4 5">A-8890</strain>
    </source>
</reference>
<dbReference type="InterPro" id="IPR000873">
    <property type="entry name" value="AMP-dep_synth/lig_dom"/>
</dbReference>
<gene>
    <name evidence="4" type="ORF">SGFS_022560</name>
</gene>
<dbReference type="Gene3D" id="3.30.300.30">
    <property type="match status" value="1"/>
</dbReference>
<dbReference type="InterPro" id="IPR042099">
    <property type="entry name" value="ANL_N_sf"/>
</dbReference>
<sequence>MQGTLAWPLENAARSHGARTAVIERERRLTYRELHDRVRRIGAGMAEAGIQPGSVVAVLLANSLEHLESWLAVPAYGRVLTTLNTRLAVPELAFMLEDSGAEILIVDAPNLEAGRRLRERIPGLRQLLFAGDGTCPDDCLPYESLMADQGVAPPDLDPDSLAVIMYTGGTTAGPKGVMLSHANILSNCKHNFHQDGFQPEDIVLHAPPFFHAAGAQMIHTVTWVGGTHVLLPRFTPTGYAQAVAEHRATVAFLVPTMIHMLLDHLDDHPADFSSLRLVHYGASPMSGKQLRRATKALGCEFIQGYGMTEASPGCTFLSPQDHRRALSGEVPERLNSVGHPLPGVQLEIRDADGRPVADGTVGEIWVRGPNIMLGYLNRPEATSQALVDGWYRTGDGGYRDADGYVFLVDRIKDMIITGGENVYSLEVERVLDTHPEVAEVAVIGVPDKRWGERVHAVVVTLTGTGVTEGDLIEHCRKHIAGYKVPKTVELRTEPLPRSGAGKIRKRELRGKHVRTEPSTAAAQD</sequence>
<feature type="region of interest" description="Disordered" evidence="1">
    <location>
        <begin position="495"/>
        <end position="524"/>
    </location>
</feature>
<dbReference type="Pfam" id="PF00501">
    <property type="entry name" value="AMP-binding"/>
    <property type="match status" value="1"/>
</dbReference>
<dbReference type="SUPFAM" id="SSF56801">
    <property type="entry name" value="Acetyl-CoA synthetase-like"/>
    <property type="match status" value="1"/>
</dbReference>
<dbReference type="CDD" id="cd17631">
    <property type="entry name" value="FACL_FadD13-like"/>
    <property type="match status" value="1"/>
</dbReference>
<evidence type="ECO:0000313" key="5">
    <source>
        <dbReference type="Proteomes" id="UP001321542"/>
    </source>
</evidence>
<dbReference type="InterPro" id="IPR045851">
    <property type="entry name" value="AMP-bd_C_sf"/>
</dbReference>
<dbReference type="PANTHER" id="PTHR43767">
    <property type="entry name" value="LONG-CHAIN-FATTY-ACID--COA LIGASE"/>
    <property type="match status" value="1"/>
</dbReference>
<feature type="domain" description="AMP-dependent synthetase/ligase" evidence="2">
    <location>
        <begin position="10"/>
        <end position="376"/>
    </location>
</feature>
<name>A0ABM7F510_9ACTN</name>
<dbReference type="Gene3D" id="3.40.50.12780">
    <property type="entry name" value="N-terminal domain of ligase-like"/>
    <property type="match status" value="1"/>
</dbReference>
<evidence type="ECO:0000259" key="3">
    <source>
        <dbReference type="Pfam" id="PF13193"/>
    </source>
</evidence>
<reference evidence="4 5" key="2">
    <citation type="journal article" date="2023" name="ChemBioChem">
        <title>Acyltransferase Domain Exchange between Two Independent Type I Polyketide Synthases in the Same Producer Strain of Macrolide Antibiotics.</title>
        <authorList>
            <person name="Kudo F."/>
            <person name="Kishikawa K."/>
            <person name="Tsuboi K."/>
            <person name="Kido T."/>
            <person name="Usui T."/>
            <person name="Hashimoto J."/>
            <person name="Shin-Ya K."/>
            <person name="Miyanaga A."/>
            <person name="Eguchi T."/>
        </authorList>
    </citation>
    <scope>NUCLEOTIDE SEQUENCE [LARGE SCALE GENOMIC DNA]</scope>
    <source>
        <strain evidence="4 5">A-8890</strain>
    </source>
</reference>
<proteinExistence type="predicted"/>
<keyword evidence="5" id="KW-1185">Reference proteome</keyword>
<dbReference type="InterPro" id="IPR050237">
    <property type="entry name" value="ATP-dep_AMP-bd_enzyme"/>
</dbReference>
<evidence type="ECO:0000313" key="4">
    <source>
        <dbReference type="EMBL" id="BBC30962.1"/>
    </source>
</evidence>
<dbReference type="EMBL" id="AP018448">
    <property type="protein sequence ID" value="BBC30962.1"/>
    <property type="molecule type" value="Genomic_DNA"/>
</dbReference>